<evidence type="ECO:0000259" key="5">
    <source>
        <dbReference type="Pfam" id="PF04542"/>
    </source>
</evidence>
<dbReference type="PANTHER" id="PTHR43133">
    <property type="entry name" value="RNA POLYMERASE ECF-TYPE SIGMA FACTO"/>
    <property type="match status" value="1"/>
</dbReference>
<gene>
    <name evidence="7" type="ORF">CfE428DRAFT_2380</name>
</gene>
<dbReference type="InterPro" id="IPR039425">
    <property type="entry name" value="RNA_pol_sigma-70-like"/>
</dbReference>
<dbReference type="InterPro" id="IPR013249">
    <property type="entry name" value="RNA_pol_sigma70_r4_t2"/>
</dbReference>
<dbReference type="AlphaFoldDB" id="B4D199"/>
<dbReference type="InterPro" id="IPR013325">
    <property type="entry name" value="RNA_pol_sigma_r2"/>
</dbReference>
<dbReference type="Pfam" id="PF08281">
    <property type="entry name" value="Sigma70_r4_2"/>
    <property type="match status" value="1"/>
</dbReference>
<keyword evidence="4" id="KW-0804">Transcription</keyword>
<dbReference type="GO" id="GO:0006352">
    <property type="term" value="P:DNA-templated transcription initiation"/>
    <property type="evidence" value="ECO:0007669"/>
    <property type="project" value="InterPro"/>
</dbReference>
<dbReference type="GO" id="GO:0016987">
    <property type="term" value="F:sigma factor activity"/>
    <property type="evidence" value="ECO:0007669"/>
    <property type="project" value="UniProtKB-KW"/>
</dbReference>
<keyword evidence="3" id="KW-0731">Sigma factor</keyword>
<comment type="similarity">
    <text evidence="1">Belongs to the sigma-70 factor family. ECF subfamily.</text>
</comment>
<evidence type="ECO:0000313" key="8">
    <source>
        <dbReference type="Proteomes" id="UP000005824"/>
    </source>
</evidence>
<dbReference type="GO" id="GO:0003677">
    <property type="term" value="F:DNA binding"/>
    <property type="evidence" value="ECO:0007669"/>
    <property type="project" value="InterPro"/>
</dbReference>
<dbReference type="Pfam" id="PF04542">
    <property type="entry name" value="Sigma70_r2"/>
    <property type="match status" value="1"/>
</dbReference>
<evidence type="ECO:0000256" key="3">
    <source>
        <dbReference type="ARBA" id="ARBA00023082"/>
    </source>
</evidence>
<evidence type="ECO:0000313" key="7">
    <source>
        <dbReference type="EMBL" id="EDY19791.1"/>
    </source>
</evidence>
<dbReference type="InParanoid" id="B4D199"/>
<dbReference type="RefSeq" id="WP_006979705.1">
    <property type="nucleotide sequence ID" value="NZ_ABVL01000006.1"/>
</dbReference>
<proteinExistence type="inferred from homology"/>
<evidence type="ECO:0000256" key="1">
    <source>
        <dbReference type="ARBA" id="ARBA00010641"/>
    </source>
</evidence>
<dbReference type="Gene3D" id="1.10.1740.10">
    <property type="match status" value="1"/>
</dbReference>
<organism evidence="7 8">
    <name type="scientific">Chthoniobacter flavus Ellin428</name>
    <dbReference type="NCBI Taxonomy" id="497964"/>
    <lineage>
        <taxon>Bacteria</taxon>
        <taxon>Pseudomonadati</taxon>
        <taxon>Verrucomicrobiota</taxon>
        <taxon>Spartobacteria</taxon>
        <taxon>Chthoniobacterales</taxon>
        <taxon>Chthoniobacteraceae</taxon>
        <taxon>Chthoniobacter</taxon>
    </lineage>
</organism>
<name>B4D199_9BACT</name>
<dbReference type="PANTHER" id="PTHR43133:SF62">
    <property type="entry name" value="RNA POLYMERASE SIGMA FACTOR SIGZ"/>
    <property type="match status" value="1"/>
</dbReference>
<comment type="caution">
    <text evidence="7">The sequence shown here is derived from an EMBL/GenBank/DDBJ whole genome shotgun (WGS) entry which is preliminary data.</text>
</comment>
<evidence type="ECO:0000256" key="2">
    <source>
        <dbReference type="ARBA" id="ARBA00023015"/>
    </source>
</evidence>
<dbReference type="NCBIfam" id="TIGR02937">
    <property type="entry name" value="sigma70-ECF"/>
    <property type="match status" value="1"/>
</dbReference>
<dbReference type="STRING" id="497964.CfE428DRAFT_2380"/>
<reference evidence="7 8" key="1">
    <citation type="journal article" date="2011" name="J. Bacteriol.">
        <title>Genome sequence of Chthoniobacter flavus Ellin428, an aerobic heterotrophic soil bacterium.</title>
        <authorList>
            <person name="Kant R."/>
            <person name="van Passel M.W."/>
            <person name="Palva A."/>
            <person name="Lucas S."/>
            <person name="Lapidus A."/>
            <person name="Glavina Del Rio T."/>
            <person name="Dalin E."/>
            <person name="Tice H."/>
            <person name="Bruce D."/>
            <person name="Goodwin L."/>
            <person name="Pitluck S."/>
            <person name="Larimer F.W."/>
            <person name="Land M.L."/>
            <person name="Hauser L."/>
            <person name="Sangwan P."/>
            <person name="de Vos W.M."/>
            <person name="Janssen P.H."/>
            <person name="Smidt H."/>
        </authorList>
    </citation>
    <scope>NUCLEOTIDE SEQUENCE [LARGE SCALE GENOMIC DNA]</scope>
    <source>
        <strain evidence="7 8">Ellin428</strain>
    </source>
</reference>
<feature type="domain" description="RNA polymerase sigma factor 70 region 4 type 2" evidence="6">
    <location>
        <begin position="142"/>
        <end position="193"/>
    </location>
</feature>
<dbReference type="CDD" id="cd06171">
    <property type="entry name" value="Sigma70_r4"/>
    <property type="match status" value="1"/>
</dbReference>
<dbReference type="SUPFAM" id="SSF88659">
    <property type="entry name" value="Sigma3 and sigma4 domains of RNA polymerase sigma factors"/>
    <property type="match status" value="1"/>
</dbReference>
<dbReference type="EMBL" id="ABVL01000006">
    <property type="protein sequence ID" value="EDY19791.1"/>
    <property type="molecule type" value="Genomic_DNA"/>
</dbReference>
<dbReference type="SUPFAM" id="SSF88946">
    <property type="entry name" value="Sigma2 domain of RNA polymerase sigma factors"/>
    <property type="match status" value="1"/>
</dbReference>
<dbReference type="eggNOG" id="COG1595">
    <property type="taxonomic scope" value="Bacteria"/>
</dbReference>
<feature type="domain" description="RNA polymerase sigma-70 region 2" evidence="5">
    <location>
        <begin position="38"/>
        <end position="105"/>
    </location>
</feature>
<evidence type="ECO:0000259" key="6">
    <source>
        <dbReference type="Pfam" id="PF08281"/>
    </source>
</evidence>
<dbReference type="InterPro" id="IPR036388">
    <property type="entry name" value="WH-like_DNA-bd_sf"/>
</dbReference>
<evidence type="ECO:0000256" key="4">
    <source>
        <dbReference type="ARBA" id="ARBA00023163"/>
    </source>
</evidence>
<dbReference type="InterPro" id="IPR007627">
    <property type="entry name" value="RNA_pol_sigma70_r2"/>
</dbReference>
<dbReference type="Proteomes" id="UP000005824">
    <property type="component" value="Unassembled WGS sequence"/>
</dbReference>
<dbReference type="InterPro" id="IPR013324">
    <property type="entry name" value="RNA_pol_sigma_r3/r4-like"/>
</dbReference>
<dbReference type="Gene3D" id="1.10.10.10">
    <property type="entry name" value="Winged helix-like DNA-binding domain superfamily/Winged helix DNA-binding domain"/>
    <property type="match status" value="1"/>
</dbReference>
<accession>B4D199</accession>
<dbReference type="InterPro" id="IPR014284">
    <property type="entry name" value="RNA_pol_sigma-70_dom"/>
</dbReference>
<keyword evidence="2" id="KW-0805">Transcription regulation</keyword>
<sequence>MLYEFDQQQIATFISSEVTDEQLMARIQAGDQVALSAMYHRHTPILRTVISRVVHNESDVDDLLQEVFLELWNRSQSYDEMKGKVLGWLVTLARRRAIDKVRRRQAYARAEERLRLETEHEPQMARSHGVEEDVNAADRSEVFQRLLAALPQAQREALHLAYYRGLSQREIAAKTGIPLGTIKTRLELAVRKIRTAILSLGGAEEWALNHN</sequence>
<keyword evidence="8" id="KW-1185">Reference proteome</keyword>
<protein>
    <submittedName>
        <fullName evidence="7">RNA polymerase, sigma-24 subunit, ECF subfamily</fullName>
    </submittedName>
</protein>